<dbReference type="EMBL" id="SIXH01000061">
    <property type="protein sequence ID" value="TBO59872.1"/>
    <property type="molecule type" value="Genomic_DNA"/>
</dbReference>
<proteinExistence type="predicted"/>
<keyword evidence="2" id="KW-1185">Reference proteome</keyword>
<organism evidence="1 2">
    <name type="scientific">Streptomyces kasugaensis</name>
    <dbReference type="NCBI Taxonomy" id="1946"/>
    <lineage>
        <taxon>Bacteria</taxon>
        <taxon>Bacillati</taxon>
        <taxon>Actinomycetota</taxon>
        <taxon>Actinomycetes</taxon>
        <taxon>Kitasatosporales</taxon>
        <taxon>Streptomycetaceae</taxon>
        <taxon>Streptomyces</taxon>
    </lineage>
</organism>
<dbReference type="Proteomes" id="UP000292452">
    <property type="component" value="Unassembled WGS sequence"/>
</dbReference>
<evidence type="ECO:0000313" key="1">
    <source>
        <dbReference type="EMBL" id="TBO59872.1"/>
    </source>
</evidence>
<accession>A0A4Q9HXD5</accession>
<evidence type="ECO:0000313" key="2">
    <source>
        <dbReference type="Proteomes" id="UP000292452"/>
    </source>
</evidence>
<dbReference type="RefSeq" id="WP_131122902.1">
    <property type="nucleotide sequence ID" value="NZ_SIXH01000061.1"/>
</dbReference>
<reference evidence="1 2" key="1">
    <citation type="submission" date="2019-02" db="EMBL/GenBank/DDBJ databases">
        <title>Draft Genome Sequence of Streptomyces sp. AM-2504, identified by 16S rRNA comparative analysis as a Streptomyces Kasugaensis strain.</title>
        <authorList>
            <person name="Napolioni V."/>
            <person name="Giuliodori A.M."/>
            <person name="Spurio R."/>
            <person name="Fabbretti A."/>
        </authorList>
    </citation>
    <scope>NUCLEOTIDE SEQUENCE [LARGE SCALE GENOMIC DNA]</scope>
    <source>
        <strain evidence="1 2">AM-2504</strain>
    </source>
</reference>
<protein>
    <submittedName>
        <fullName evidence="1">Uncharacterized protein</fullName>
    </submittedName>
</protein>
<name>A0A4Q9HXD5_STRKA</name>
<dbReference type="AlphaFoldDB" id="A0A4Q9HXD5"/>
<sequence>MSENDTSTEGVEPTPFADIVREALAVKGETLRSLAARCVDPVTGKAVGHSTLWKIADGQSYKNGPWLKRAVAAGVDRDFDEVERAAAAEWAGLIVGDPLKASTSEARVVVVYSSDATPEDLPTLREKLKELGLGNAQVVTGIDGNAES</sequence>
<gene>
    <name evidence="1" type="ORF">EYS09_09645</name>
</gene>
<comment type="caution">
    <text evidence="1">The sequence shown here is derived from an EMBL/GenBank/DDBJ whole genome shotgun (WGS) entry which is preliminary data.</text>
</comment>